<dbReference type="AlphaFoldDB" id="A0A9D4XID2"/>
<proteinExistence type="predicted"/>
<protein>
    <submittedName>
        <fullName evidence="2">Uncharacterized protein</fullName>
    </submittedName>
</protein>
<comment type="caution">
    <text evidence="2">The sequence shown here is derived from an EMBL/GenBank/DDBJ whole genome shotgun (WGS) entry which is preliminary data.</text>
</comment>
<reference evidence="2 3" key="1">
    <citation type="journal article" date="2022" name="Nat. Genet.">
        <title>Improved pea reference genome and pan-genome highlight genomic features and evolutionary characteristics.</title>
        <authorList>
            <person name="Yang T."/>
            <person name="Liu R."/>
            <person name="Luo Y."/>
            <person name="Hu S."/>
            <person name="Wang D."/>
            <person name="Wang C."/>
            <person name="Pandey M.K."/>
            <person name="Ge S."/>
            <person name="Xu Q."/>
            <person name="Li N."/>
            <person name="Li G."/>
            <person name="Huang Y."/>
            <person name="Saxena R.K."/>
            <person name="Ji Y."/>
            <person name="Li M."/>
            <person name="Yan X."/>
            <person name="He Y."/>
            <person name="Liu Y."/>
            <person name="Wang X."/>
            <person name="Xiang C."/>
            <person name="Varshney R.K."/>
            <person name="Ding H."/>
            <person name="Gao S."/>
            <person name="Zong X."/>
        </authorList>
    </citation>
    <scope>NUCLEOTIDE SEQUENCE [LARGE SCALE GENOMIC DNA]</scope>
    <source>
        <strain evidence="2 3">cv. Zhongwan 6</strain>
    </source>
</reference>
<sequence length="231" mass="26474">MDQQEVNFWSPQQSRQLSHYAKNRRENETTEPPPCVIYPKRGKANARSKPGKDMVSRPKRMGSGVGYAKGRFEGICNCHVNLHSSTVPIQHEFSNVLLQFNSTMPADEGSNLRCYTHLLDDETEGDTSGQARGQAWGWSRMSSLAPINERPFVFPFATKWSVRGMNYNRCLKHAIVVYRNLLDHIGHDDRPYLGLDHDVNHDDAAVWTTKTPVIRFTMVEMHQSDRVKLQF</sequence>
<feature type="region of interest" description="Disordered" evidence="1">
    <location>
        <begin position="1"/>
        <end position="61"/>
    </location>
</feature>
<evidence type="ECO:0000313" key="3">
    <source>
        <dbReference type="Proteomes" id="UP001058974"/>
    </source>
</evidence>
<evidence type="ECO:0000313" key="2">
    <source>
        <dbReference type="EMBL" id="KAI5420574.1"/>
    </source>
</evidence>
<keyword evidence="3" id="KW-1185">Reference proteome</keyword>
<dbReference type="EMBL" id="JAMSHJ010000004">
    <property type="protein sequence ID" value="KAI5420574.1"/>
    <property type="molecule type" value="Genomic_DNA"/>
</dbReference>
<accession>A0A9D4XID2</accession>
<organism evidence="2 3">
    <name type="scientific">Pisum sativum</name>
    <name type="common">Garden pea</name>
    <name type="synonym">Lathyrus oleraceus</name>
    <dbReference type="NCBI Taxonomy" id="3888"/>
    <lineage>
        <taxon>Eukaryota</taxon>
        <taxon>Viridiplantae</taxon>
        <taxon>Streptophyta</taxon>
        <taxon>Embryophyta</taxon>
        <taxon>Tracheophyta</taxon>
        <taxon>Spermatophyta</taxon>
        <taxon>Magnoliopsida</taxon>
        <taxon>eudicotyledons</taxon>
        <taxon>Gunneridae</taxon>
        <taxon>Pentapetalae</taxon>
        <taxon>rosids</taxon>
        <taxon>fabids</taxon>
        <taxon>Fabales</taxon>
        <taxon>Fabaceae</taxon>
        <taxon>Papilionoideae</taxon>
        <taxon>50 kb inversion clade</taxon>
        <taxon>NPAAA clade</taxon>
        <taxon>Hologalegina</taxon>
        <taxon>IRL clade</taxon>
        <taxon>Fabeae</taxon>
        <taxon>Lathyrus</taxon>
    </lineage>
</organism>
<dbReference type="Gramene" id="Psat04G0439600-T1">
    <property type="protein sequence ID" value="KAI5420574.1"/>
    <property type="gene ID" value="KIW84_044396"/>
</dbReference>
<evidence type="ECO:0000256" key="1">
    <source>
        <dbReference type="SAM" id="MobiDB-lite"/>
    </source>
</evidence>
<gene>
    <name evidence="2" type="ORF">KIW84_044396</name>
</gene>
<feature type="compositionally biased region" description="Polar residues" evidence="1">
    <location>
        <begin position="1"/>
        <end position="17"/>
    </location>
</feature>
<name>A0A9D4XID2_PEA</name>
<dbReference type="Proteomes" id="UP001058974">
    <property type="component" value="Chromosome 4"/>
</dbReference>